<protein>
    <submittedName>
        <fullName evidence="3">1-acyl-sn-glycerol-3-phosphate acyltransferase</fullName>
    </submittedName>
</protein>
<evidence type="ECO:0000256" key="1">
    <source>
        <dbReference type="SAM" id="Coils"/>
    </source>
</evidence>
<keyword evidence="4" id="KW-1185">Reference proteome</keyword>
<proteinExistence type="predicted"/>
<name>A0A7T3V551_9SPIR</name>
<organism evidence="3 4">
    <name type="scientific">Treponema peruense</name>
    <dbReference type="NCBI Taxonomy" id="2787628"/>
    <lineage>
        <taxon>Bacteria</taxon>
        <taxon>Pseudomonadati</taxon>
        <taxon>Spirochaetota</taxon>
        <taxon>Spirochaetia</taxon>
        <taxon>Spirochaetales</taxon>
        <taxon>Treponemataceae</taxon>
        <taxon>Treponema</taxon>
    </lineage>
</organism>
<feature type="domain" description="Phospholipid/glycerol acyltransferase" evidence="2">
    <location>
        <begin position="77"/>
        <end position="226"/>
    </location>
</feature>
<dbReference type="Proteomes" id="UP000595224">
    <property type="component" value="Chromosome"/>
</dbReference>
<dbReference type="EMBL" id="CP064936">
    <property type="protein sequence ID" value="QQA00804.1"/>
    <property type="molecule type" value="Genomic_DNA"/>
</dbReference>
<reference evidence="3 4" key="1">
    <citation type="submission" date="2020-11" db="EMBL/GenBank/DDBJ databases">
        <title>Treponema Peruensis nv. sp., first commensal Treponema isolated from human feces.</title>
        <authorList>
            <person name="Belkhou C."/>
            <person name="Raes J."/>
        </authorList>
    </citation>
    <scope>NUCLEOTIDE SEQUENCE [LARGE SCALE GENOMIC DNA]</scope>
    <source>
        <strain evidence="3 4">RCC2812</strain>
    </source>
</reference>
<keyword evidence="1" id="KW-0175">Coiled coil</keyword>
<keyword evidence="3" id="KW-0808">Transferase</keyword>
<gene>
    <name evidence="3" type="ORF">IWA51_11180</name>
</gene>
<dbReference type="GO" id="GO:0016746">
    <property type="term" value="F:acyltransferase activity"/>
    <property type="evidence" value="ECO:0007669"/>
    <property type="project" value="UniProtKB-KW"/>
</dbReference>
<evidence type="ECO:0000313" key="4">
    <source>
        <dbReference type="Proteomes" id="UP000595224"/>
    </source>
</evidence>
<feature type="coiled-coil region" evidence="1">
    <location>
        <begin position="143"/>
        <end position="170"/>
    </location>
</feature>
<dbReference type="SMART" id="SM00563">
    <property type="entry name" value="PlsC"/>
    <property type="match status" value="1"/>
</dbReference>
<dbReference type="SUPFAM" id="SSF69593">
    <property type="entry name" value="Glycerol-3-phosphate (1)-acyltransferase"/>
    <property type="match status" value="1"/>
</dbReference>
<dbReference type="Pfam" id="PF01553">
    <property type="entry name" value="Acyltransferase"/>
    <property type="match status" value="1"/>
</dbReference>
<evidence type="ECO:0000259" key="2">
    <source>
        <dbReference type="SMART" id="SM00563"/>
    </source>
</evidence>
<dbReference type="AlphaFoldDB" id="A0A7T3V551"/>
<dbReference type="KEGG" id="tper:IWA51_11180"/>
<dbReference type="InterPro" id="IPR002123">
    <property type="entry name" value="Plipid/glycerol_acylTrfase"/>
</dbReference>
<keyword evidence="3" id="KW-0012">Acyltransferase</keyword>
<evidence type="ECO:0000313" key="3">
    <source>
        <dbReference type="EMBL" id="QQA00804.1"/>
    </source>
</evidence>
<dbReference type="Gene3D" id="3.40.1130.10">
    <property type="entry name" value="Glycerol-3-phosphate (1)-acyltransferase"/>
    <property type="match status" value="1"/>
</dbReference>
<dbReference type="RefSeq" id="WP_177528393.1">
    <property type="nucleotide sequence ID" value="NZ_CBCSHE010000015.1"/>
</dbReference>
<accession>A0A7T3V551</accession>
<sequence>MEKMSLREKYGAYFKQLAQDSRAAAKIDETNVYQPGNSTNRVTMDLLVEQNLLPESYIDSIENFEDFYRQVKSGKHGLILMEHYSNTDLPVLLYMLEHCGTETTAELSKNIVAIAGMKLNEENPIVRAFAESFTRVVIYPTRSLEKNEKNAQSEEEIKAEEQKARKINLAAMHAMDTCKRRGEVILVFPSGTRYRPGHPETKKGLREIDSYLRMFDIVLLISINGNILELRDDDMLNDVVGPDKMVISASPVIDCKSFRKDYLATLPADEPDPKQKMIDHVMEILEAQHNRVEAERIKK</sequence>